<proteinExistence type="predicted"/>
<accession>A0A2M7RK24</accession>
<dbReference type="Pfam" id="PF13632">
    <property type="entry name" value="Glyco_trans_2_3"/>
    <property type="match status" value="1"/>
</dbReference>
<evidence type="ECO:0000313" key="3">
    <source>
        <dbReference type="EMBL" id="PIY97109.1"/>
    </source>
</evidence>
<keyword evidence="1" id="KW-1133">Transmembrane helix</keyword>
<dbReference type="EMBL" id="PFMD01000014">
    <property type="protein sequence ID" value="PIY97109.1"/>
    <property type="molecule type" value="Genomic_DNA"/>
</dbReference>
<evidence type="ECO:0000313" key="4">
    <source>
        <dbReference type="Proteomes" id="UP000230779"/>
    </source>
</evidence>
<dbReference type="InterPro" id="IPR029044">
    <property type="entry name" value="Nucleotide-diphossugar_trans"/>
</dbReference>
<feature type="domain" description="Glycosyltransferase 2-like" evidence="2">
    <location>
        <begin position="204"/>
        <end position="430"/>
    </location>
</feature>
<reference evidence="3 4" key="1">
    <citation type="submission" date="2017-09" db="EMBL/GenBank/DDBJ databases">
        <title>Depth-based differentiation of microbial function through sediment-hosted aquifers and enrichment of novel symbionts in the deep terrestrial subsurface.</title>
        <authorList>
            <person name="Probst A.J."/>
            <person name="Ladd B."/>
            <person name="Jarett J.K."/>
            <person name="Geller-Mcgrath D.E."/>
            <person name="Sieber C.M."/>
            <person name="Emerson J.B."/>
            <person name="Anantharaman K."/>
            <person name="Thomas B.C."/>
            <person name="Malmstrom R."/>
            <person name="Stieglmeier M."/>
            <person name="Klingl A."/>
            <person name="Woyke T."/>
            <person name="Ryan C.M."/>
            <person name="Banfield J.F."/>
        </authorList>
    </citation>
    <scope>NUCLEOTIDE SEQUENCE [LARGE SCALE GENOMIC DNA]</scope>
    <source>
        <strain evidence="3">CG_4_10_14_0_8_um_filter_42_10</strain>
    </source>
</reference>
<gene>
    <name evidence="3" type="ORF">COY66_01220</name>
</gene>
<protein>
    <recommendedName>
        <fullName evidence="2">Glycosyltransferase 2-like domain-containing protein</fullName>
    </recommendedName>
</protein>
<keyword evidence="1" id="KW-0812">Transmembrane</keyword>
<feature type="transmembrane region" description="Helical" evidence="1">
    <location>
        <begin position="43"/>
        <end position="66"/>
    </location>
</feature>
<keyword evidence="1" id="KW-0472">Membrane</keyword>
<feature type="transmembrane region" description="Helical" evidence="1">
    <location>
        <begin position="373"/>
        <end position="397"/>
    </location>
</feature>
<evidence type="ECO:0000259" key="2">
    <source>
        <dbReference type="Pfam" id="PF13632"/>
    </source>
</evidence>
<dbReference type="Gene3D" id="3.90.550.10">
    <property type="entry name" value="Spore Coat Polysaccharide Biosynthesis Protein SpsA, Chain A"/>
    <property type="match status" value="1"/>
</dbReference>
<dbReference type="SUPFAM" id="SSF53448">
    <property type="entry name" value="Nucleotide-diphospho-sugar transferases"/>
    <property type="match status" value="1"/>
</dbReference>
<feature type="transmembrane region" description="Helical" evidence="1">
    <location>
        <begin position="417"/>
        <end position="441"/>
    </location>
</feature>
<dbReference type="PANTHER" id="PTHR36851:SF1">
    <property type="entry name" value="GLYCO_TRANS_2-LIKE DOMAIN-CONTAINING PROTEIN"/>
    <property type="match status" value="1"/>
</dbReference>
<dbReference type="PANTHER" id="PTHR36851">
    <property type="entry name" value="UNNAMED PRODUCT"/>
    <property type="match status" value="1"/>
</dbReference>
<organism evidence="3 4">
    <name type="scientific">Candidatus Kerfeldbacteria bacterium CG_4_10_14_0_8_um_filter_42_10</name>
    <dbReference type="NCBI Taxonomy" id="2014248"/>
    <lineage>
        <taxon>Bacteria</taxon>
        <taxon>Candidatus Kerfeldiibacteriota</taxon>
    </lineage>
</organism>
<dbReference type="AlphaFoldDB" id="A0A2M7RK24"/>
<comment type="caution">
    <text evidence="3">The sequence shown here is derived from an EMBL/GenBank/DDBJ whole genome shotgun (WGS) entry which is preliminary data.</text>
</comment>
<name>A0A2M7RK24_9BACT</name>
<feature type="transmembrane region" description="Helical" evidence="1">
    <location>
        <begin position="15"/>
        <end position="37"/>
    </location>
</feature>
<sequence length="501" mass="58616">MINFLNPSDYTKYRLLEMIPGFFVWATFISAIALSFIKPIWVIYFIIIYDLIFLARVIYLQVYLVISFKRFKKAETINWLELVQKNPRWEDIYHLIMLPTYQEGMEVLRTTFESLCRSNYPKQKFIVVFATEEKDKERARENAAIIQREYGNKFFKLLVTEHPSGVPGELPGKGANTAYAGRKAKEFIDDLKLPYENVIVSSFDIDTCVHREYFGYLTNAYLNHPDPTHTSFQPVPLFNNNIWDSPALMRVVANGTTFWLMTEQLRPERLFTFSSHSMSFKALVDVDFWQNDIVTEDSRIFLQCFLEYDGNYKVTPMYIPVSMDTVLGGSLWESLKNQYKQQRRWAWGVEHLPYMIWFFRKNKKIPWSKKFRYIWNLGEGMYSWAVAPILIFLLGRLPLFVASFKQETSAVAQNAPYVLQMLMIAAMVGLILMAAFSTFLLPKRPRQVKKTKIIEMVLQWVLFPFTMVAFGSIPAIDAQTRLMLGKYLGFQVTKKVRKVGN</sequence>
<dbReference type="InterPro" id="IPR001173">
    <property type="entry name" value="Glyco_trans_2-like"/>
</dbReference>
<dbReference type="Proteomes" id="UP000230779">
    <property type="component" value="Unassembled WGS sequence"/>
</dbReference>
<feature type="transmembrane region" description="Helical" evidence="1">
    <location>
        <begin position="453"/>
        <end position="476"/>
    </location>
</feature>
<evidence type="ECO:0000256" key="1">
    <source>
        <dbReference type="SAM" id="Phobius"/>
    </source>
</evidence>